<organism evidence="2">
    <name type="scientific">Candidatus Kentrum sp. LPFa</name>
    <dbReference type="NCBI Taxonomy" id="2126335"/>
    <lineage>
        <taxon>Bacteria</taxon>
        <taxon>Pseudomonadati</taxon>
        <taxon>Pseudomonadota</taxon>
        <taxon>Gammaproteobacteria</taxon>
        <taxon>Candidatus Kentrum</taxon>
    </lineage>
</organism>
<feature type="transmembrane region" description="Helical" evidence="1">
    <location>
        <begin position="91"/>
        <end position="108"/>
    </location>
</feature>
<evidence type="ECO:0000313" key="2">
    <source>
        <dbReference type="EMBL" id="VFK17124.1"/>
    </source>
</evidence>
<reference evidence="2" key="1">
    <citation type="submission" date="2019-02" db="EMBL/GenBank/DDBJ databases">
        <authorList>
            <person name="Gruber-Vodicka R. H."/>
            <person name="Seah K. B. B."/>
        </authorList>
    </citation>
    <scope>NUCLEOTIDE SEQUENCE</scope>
    <source>
        <strain evidence="2">BECK_S312</strain>
    </source>
</reference>
<protein>
    <submittedName>
        <fullName evidence="2">Uncharacterized protein</fullName>
    </submittedName>
</protein>
<evidence type="ECO:0000256" key="1">
    <source>
        <dbReference type="SAM" id="Phobius"/>
    </source>
</evidence>
<name>A0A450WJC2_9GAMM</name>
<gene>
    <name evidence="2" type="ORF">BECKLPF1236A_GA0070988_101626</name>
</gene>
<proteinExistence type="predicted"/>
<sequence>MVVCVVYGSARGGSYAVIPGIPVVTTLFPPSRKKRHHHANRIPLEMATYSVTRKTVKTASPAALANRLALRAGFFRYPQPGKSGTKKADEIYYFLSFSSFLIVLFRIFRDK</sequence>
<keyword evidence="1" id="KW-0472">Membrane</keyword>
<keyword evidence="1" id="KW-0812">Transmembrane</keyword>
<accession>A0A450WJC2</accession>
<dbReference type="EMBL" id="CAADFM010000162">
    <property type="protein sequence ID" value="VFK17124.1"/>
    <property type="molecule type" value="Genomic_DNA"/>
</dbReference>
<dbReference type="AlphaFoldDB" id="A0A450WJC2"/>
<keyword evidence="1" id="KW-1133">Transmembrane helix</keyword>